<dbReference type="AlphaFoldDB" id="A0A1M7UIZ2"/>
<dbReference type="PROSITE" id="PS51085">
    <property type="entry name" value="2FE2S_FER_2"/>
    <property type="match status" value="1"/>
</dbReference>
<sequence length="615" mass="65925">MGKEITSQIIIGGQNLIAVKNRAWTLMDILTDAGVFLESVCGGKGTCGKCKVRVLSGQVTDGKGNPAEPENDGSYLACRVYPLGQVILADITQRGATAKGEIGRIHISLEDRAPILSKSAVRPTYPTLAQNYSLQEMISNINEGRSKEKLDLHITALRDMALLAQTRIESYTLIHLDNHVTAVEAGDTFSVLYGVAFDIGSTTVAGILMDMTRGEAVAAAAETNPQATYGADVISRIKAAEKPEGLKQLADLIRHCLNDLIHRLCFIRGIRIQDIYLVTIVGNSTMEHLLMGISPTSLTIPPYVQAFKTIAPLPPQELSLDINPGGRVILIPNIASFVGADTTAAILAMDQDLTPKLTLLIDLGTNGEIVLGNRERMIVTSTAAGPAFEGAQLSCGMRATDGAIDDISIQEDVLIRTINAQKPAGICGSGIIKALAEMVRRGLITPSGRFAESSQMLQLPPELRSRIREKEGQREFVLASAEESANGSDIVITQGDVRELQLVKSSICTGSQILMQAFGVNQEDIEQVFIAGAFGSFVDLDSALAIGLIPIQERNKIRSVGNAAGEGAARALLSHKHIQRCQAIAEKAEFVELANHPQFQKSFINNLAFPKGGIT</sequence>
<organism evidence="2 3">
    <name type="scientific">Desulfitobacterium chlororespirans DSM 11544</name>
    <dbReference type="NCBI Taxonomy" id="1121395"/>
    <lineage>
        <taxon>Bacteria</taxon>
        <taxon>Bacillati</taxon>
        <taxon>Bacillota</taxon>
        <taxon>Clostridia</taxon>
        <taxon>Eubacteriales</taxon>
        <taxon>Desulfitobacteriaceae</taxon>
        <taxon>Desulfitobacterium</taxon>
    </lineage>
</organism>
<dbReference type="Proteomes" id="UP000184010">
    <property type="component" value="Unassembled WGS sequence"/>
</dbReference>
<dbReference type="Pfam" id="PF00111">
    <property type="entry name" value="Fer2"/>
    <property type="match status" value="1"/>
</dbReference>
<dbReference type="STRING" id="1121395.SAMN02745215_03907"/>
<dbReference type="InterPro" id="IPR041414">
    <property type="entry name" value="Raco-like_middle"/>
</dbReference>
<dbReference type="PANTHER" id="PTHR42895">
    <property type="entry name" value="IRON-SULFUR CLUSTER-BINDING PROTEIN-RELATED"/>
    <property type="match status" value="1"/>
</dbReference>
<feature type="domain" description="2Fe-2S ferredoxin-type" evidence="1">
    <location>
        <begin position="7"/>
        <end position="94"/>
    </location>
</feature>
<dbReference type="CDD" id="cd00207">
    <property type="entry name" value="fer2"/>
    <property type="match status" value="1"/>
</dbReference>
<evidence type="ECO:0000313" key="2">
    <source>
        <dbReference type="EMBL" id="SHN82949.1"/>
    </source>
</evidence>
<dbReference type="InterPro" id="IPR042259">
    <property type="entry name" value="Raco-like_middle_sf"/>
</dbReference>
<dbReference type="RefSeq" id="WP_072774122.1">
    <property type="nucleotide sequence ID" value="NZ_FRDN01000013.1"/>
</dbReference>
<dbReference type="InterPro" id="IPR036010">
    <property type="entry name" value="2Fe-2S_ferredoxin-like_sf"/>
</dbReference>
<dbReference type="Gene3D" id="3.30.420.480">
    <property type="entry name" value="Domain of unknown function (DUF4445)"/>
    <property type="match status" value="1"/>
</dbReference>
<reference evidence="3" key="1">
    <citation type="submission" date="2016-12" db="EMBL/GenBank/DDBJ databases">
        <authorList>
            <person name="Varghese N."/>
            <person name="Submissions S."/>
        </authorList>
    </citation>
    <scope>NUCLEOTIDE SEQUENCE [LARGE SCALE GENOMIC DNA]</scope>
    <source>
        <strain evidence="3">DSM 11544</strain>
    </source>
</reference>
<accession>A0A1M7UIZ2</accession>
<dbReference type="InterPro" id="IPR012675">
    <property type="entry name" value="Beta-grasp_dom_sf"/>
</dbReference>
<protein>
    <submittedName>
        <fullName evidence="2">Uncharacterized 2Fe-2 and 4Fe-4S clusters-containing protein, contains DUF4445 domain</fullName>
    </submittedName>
</protein>
<gene>
    <name evidence="2" type="ORF">SAMN02745215_03907</name>
</gene>
<evidence type="ECO:0000313" key="3">
    <source>
        <dbReference type="Proteomes" id="UP000184010"/>
    </source>
</evidence>
<dbReference type="SUPFAM" id="SSF54292">
    <property type="entry name" value="2Fe-2S ferredoxin-like"/>
    <property type="match status" value="1"/>
</dbReference>
<dbReference type="GO" id="GO:0051536">
    <property type="term" value="F:iron-sulfur cluster binding"/>
    <property type="evidence" value="ECO:0007669"/>
    <property type="project" value="InterPro"/>
</dbReference>
<dbReference type="PANTHER" id="PTHR42895:SF1">
    <property type="entry name" value="IRON-SULFUR CLUSTER PROTEIN"/>
    <property type="match status" value="1"/>
</dbReference>
<evidence type="ECO:0000259" key="1">
    <source>
        <dbReference type="PROSITE" id="PS51085"/>
    </source>
</evidence>
<keyword evidence="3" id="KW-1185">Reference proteome</keyword>
<dbReference type="Pfam" id="PF14574">
    <property type="entry name" value="RACo_C_ter"/>
    <property type="match status" value="1"/>
</dbReference>
<dbReference type="Gene3D" id="3.10.20.30">
    <property type="match status" value="1"/>
</dbReference>
<dbReference type="EMBL" id="FRDN01000013">
    <property type="protein sequence ID" value="SHN82949.1"/>
    <property type="molecule type" value="Genomic_DNA"/>
</dbReference>
<proteinExistence type="predicted"/>
<dbReference type="InterPro" id="IPR027980">
    <property type="entry name" value="RACo_C"/>
</dbReference>
<dbReference type="Pfam" id="PF17651">
    <property type="entry name" value="Raco_middle"/>
    <property type="match status" value="1"/>
</dbReference>
<dbReference type="InterPro" id="IPR001041">
    <property type="entry name" value="2Fe-2S_ferredoxin-type"/>
</dbReference>
<dbReference type="InterPro" id="IPR052911">
    <property type="entry name" value="Corrinoid_activation_enz"/>
</dbReference>
<name>A0A1M7UIZ2_9FIRM</name>